<accession>A0A173RPU3</accession>
<protein>
    <submittedName>
        <fullName evidence="2">Uncharacterized protein</fullName>
    </submittedName>
</protein>
<keyword evidence="1" id="KW-0812">Transmembrane</keyword>
<dbReference type="Proteomes" id="UP000095495">
    <property type="component" value="Unassembled WGS sequence"/>
</dbReference>
<keyword evidence="1" id="KW-1133">Transmembrane helix</keyword>
<feature type="transmembrane region" description="Helical" evidence="1">
    <location>
        <begin position="12"/>
        <end position="32"/>
    </location>
</feature>
<evidence type="ECO:0000313" key="2">
    <source>
        <dbReference type="EMBL" id="CUM79188.1"/>
    </source>
</evidence>
<evidence type="ECO:0000256" key="1">
    <source>
        <dbReference type="SAM" id="Phobius"/>
    </source>
</evidence>
<dbReference type="AlphaFoldDB" id="A0A173RPU3"/>
<dbReference type="EMBL" id="CYXV01000002">
    <property type="protein sequence ID" value="CUM79188.1"/>
    <property type="molecule type" value="Genomic_DNA"/>
</dbReference>
<proteinExistence type="predicted"/>
<sequence length="729" mass="79401">MKGNRFKQDNRGASLLAVLVLMVVVSLIAVVITKITIVNIEMKEVERGTKKNFYSADELMDNLRAGARELAEQSLEKAYADVLENYLTYSASGGDVQKVFATRYMDGLQKQFAENHTDPAVGASDTMDASGNVAYRVSGYDTDTVKSCIKEAADQGCYIPATDPKYEVDYGAGTFTLKGVQIRYKDAQDYETTIKTDLVFSTPKMNFSGRGQVQEFMRYALIADRQINIGAQNVTVDGSVYAGADGIYASTGGNGTIKGKTVLTRGDIVTESGSDLTVGDGGSSIWAENIRTSSAGTNGASSIHMNGNMYVADDLELAGRGSSVTLQGNYYGYNFQKNYGAQDPDSAKKAEFSSAMMVNGKSSHLDIKGLNYLLLAGRTFISRKLDASNEDILMGESISARTNQLAYYVPLEYVSGDGKSLDQKKYAAYTGISESTLKGYLNSSRQVVPYYFPGGVYYYLNFNSEKSANDFFSEYYVNNQGKTAQYANIYLDEDALIVDSNTIMTFSGDILKRAASADMLEVGTYTIAPDNWKDSSGLYWKYCSKLAVRYKSLELGLTDQGQGVTEDNVRLTSTDASGHEVIDKTVNPLFDYLIDRSAFTTEVEKHKASPTASETVYSPAADVYLIENAGTYALPATVTKGIVIATGDVRVSGQFEGMIISGGVISFDSNASVRGNKLLVSQLFTEDQKRDTPLFSQFFKGCSSLAASNISGNLDLDSYLNYDNWKKNG</sequence>
<reference evidence="2 3" key="1">
    <citation type="submission" date="2015-09" db="EMBL/GenBank/DDBJ databases">
        <authorList>
            <consortium name="Pathogen Informatics"/>
        </authorList>
    </citation>
    <scope>NUCLEOTIDE SEQUENCE [LARGE SCALE GENOMIC DNA]</scope>
    <source>
        <strain evidence="2 3">2789STDY5608863</strain>
    </source>
</reference>
<evidence type="ECO:0000313" key="3">
    <source>
        <dbReference type="Proteomes" id="UP000095495"/>
    </source>
</evidence>
<gene>
    <name evidence="2" type="ORF">ERS852420_00718</name>
</gene>
<organism evidence="2 3">
    <name type="scientific">Roseburia faecis</name>
    <dbReference type="NCBI Taxonomy" id="301302"/>
    <lineage>
        <taxon>Bacteria</taxon>
        <taxon>Bacillati</taxon>
        <taxon>Bacillota</taxon>
        <taxon>Clostridia</taxon>
        <taxon>Lachnospirales</taxon>
        <taxon>Lachnospiraceae</taxon>
        <taxon>Roseburia</taxon>
    </lineage>
</organism>
<keyword evidence="1" id="KW-0472">Membrane</keyword>
<dbReference type="RefSeq" id="WP_055261409.1">
    <property type="nucleotide sequence ID" value="NZ_CYXV01000002.1"/>
</dbReference>
<name>A0A173RPU3_9FIRM</name>